<organism evidence="1 2">
    <name type="scientific">Capnocytophaga gingivalis</name>
    <dbReference type="NCBI Taxonomy" id="1017"/>
    <lineage>
        <taxon>Bacteria</taxon>
        <taxon>Pseudomonadati</taxon>
        <taxon>Bacteroidota</taxon>
        <taxon>Flavobacteriia</taxon>
        <taxon>Flavobacteriales</taxon>
        <taxon>Flavobacteriaceae</taxon>
        <taxon>Capnocytophaga</taxon>
    </lineage>
</organism>
<evidence type="ECO:0000313" key="1">
    <source>
        <dbReference type="EMBL" id="MEB3039478.1"/>
    </source>
</evidence>
<dbReference type="RefSeq" id="WP_323978764.1">
    <property type="nucleotide sequence ID" value="NZ_JAYKBV010000002.1"/>
</dbReference>
<dbReference type="EMBL" id="JAYKBV010000002">
    <property type="protein sequence ID" value="MEB3039478.1"/>
    <property type="molecule type" value="Genomic_DNA"/>
</dbReference>
<protein>
    <recommendedName>
        <fullName evidence="3">Lipoprotein</fullName>
    </recommendedName>
</protein>
<sequence>MKKILYILLVLGLIACSKKDSEQEPDVSYTPSPKEEAKRNFEKELPNGIELIGFYPISEKSEKEFLATAKKEKEFYFYKIKNGKIIAQYKEILPETIDVEINNNVKKIRVSEQLFSVYINDIAVREMLIFSIGAIIDNTKVVVTDIICTQNQFKKIISPDNKTYFISYIEKRGDYGYIISKGNVGSFFSHKLLYDGNFNFIGKIENSFPINDTKNILLRNKNEVIFIKVENDKIIEQYKDTIPKKVEFIRPYGEKEIFNTADYKIKIIGISEDNIMLLGLFNKNDIMEKVSPYIWIYHNGVFKHLETKEKIVNADLTKIEKWGEFGFYLSGYNQIMYDINWNYSHIPQYIGHYGYLTTPISIDEFIFTGANIERVNTKIPKRLWKIENVYSSLPENTRLDKIEISKNGEIWTVKSYYTLYSGEKGMLTKKININEGRIID</sequence>
<accession>A0ABU5Y6C8</accession>
<name>A0ABU5Y6C8_9FLAO</name>
<proteinExistence type="predicted"/>
<dbReference type="Proteomes" id="UP001324270">
    <property type="component" value="Unassembled WGS sequence"/>
</dbReference>
<evidence type="ECO:0000313" key="2">
    <source>
        <dbReference type="Proteomes" id="UP001324270"/>
    </source>
</evidence>
<keyword evidence="2" id="KW-1185">Reference proteome</keyword>
<gene>
    <name evidence="1" type="ORF">VJJ49_02055</name>
</gene>
<comment type="caution">
    <text evidence="1">The sequence shown here is derived from an EMBL/GenBank/DDBJ whole genome shotgun (WGS) entry which is preliminary data.</text>
</comment>
<dbReference type="PROSITE" id="PS51257">
    <property type="entry name" value="PROKAR_LIPOPROTEIN"/>
    <property type="match status" value="1"/>
</dbReference>
<evidence type="ECO:0008006" key="3">
    <source>
        <dbReference type="Google" id="ProtNLM"/>
    </source>
</evidence>
<reference evidence="1 2" key="1">
    <citation type="submission" date="2023-12" db="EMBL/GenBank/DDBJ databases">
        <title>Genomic sequences of Capnocytophaga and Parvimonas strains.</title>
        <authorList>
            <person name="Watt R.M."/>
            <person name="Wang M."/>
            <person name="Yang T."/>
            <person name="Tong W.M."/>
        </authorList>
    </citation>
    <scope>NUCLEOTIDE SEQUENCE [LARGE SCALE GENOMIC DNA]</scope>
    <source>
        <strain evidence="1 2">CCUG 13156</strain>
    </source>
</reference>